<comment type="caution">
    <text evidence="2">The sequence shown here is derived from an EMBL/GenBank/DDBJ whole genome shotgun (WGS) entry which is preliminary data.</text>
</comment>
<dbReference type="PATRIC" id="fig|1227496.3.peg.2746"/>
<proteinExistence type="predicted"/>
<evidence type="ECO:0000313" key="2">
    <source>
        <dbReference type="EMBL" id="ELY65915.1"/>
    </source>
</evidence>
<dbReference type="OrthoDB" id="170871at2157"/>
<dbReference type="Proteomes" id="UP000011632">
    <property type="component" value="Unassembled WGS sequence"/>
</dbReference>
<dbReference type="RefSeq" id="WP_006431825.1">
    <property type="nucleotide sequence ID" value="NZ_AOID01000041.1"/>
</dbReference>
<name>L9XVX2_9EURY</name>
<protein>
    <submittedName>
        <fullName evidence="2">Uncharacterized protein</fullName>
    </submittedName>
</protein>
<reference evidence="2 3" key="1">
    <citation type="journal article" date="2014" name="PLoS Genet.">
        <title>Phylogenetically driven sequencing of extremely halophilic archaea reveals strategies for static and dynamic osmo-response.</title>
        <authorList>
            <person name="Becker E.A."/>
            <person name="Seitzer P.M."/>
            <person name="Tritt A."/>
            <person name="Larsen D."/>
            <person name="Krusor M."/>
            <person name="Yao A.I."/>
            <person name="Wu D."/>
            <person name="Madern D."/>
            <person name="Eisen J.A."/>
            <person name="Darling A.E."/>
            <person name="Facciotti M.T."/>
        </authorList>
    </citation>
    <scope>NUCLEOTIDE SEQUENCE [LARGE SCALE GENOMIC DNA]</scope>
    <source>
        <strain evidence="2 3">JCM 10478</strain>
    </source>
</reference>
<dbReference type="AlphaFoldDB" id="L9XVX2"/>
<dbReference type="EMBL" id="AOID01000041">
    <property type="protein sequence ID" value="ELY65915.1"/>
    <property type="molecule type" value="Genomic_DNA"/>
</dbReference>
<evidence type="ECO:0000256" key="1">
    <source>
        <dbReference type="SAM" id="MobiDB-lite"/>
    </source>
</evidence>
<feature type="region of interest" description="Disordered" evidence="1">
    <location>
        <begin position="173"/>
        <end position="233"/>
    </location>
</feature>
<organism evidence="2 3">
    <name type="scientific">Natrinema versiforme JCM 10478</name>
    <dbReference type="NCBI Taxonomy" id="1227496"/>
    <lineage>
        <taxon>Archaea</taxon>
        <taxon>Methanobacteriati</taxon>
        <taxon>Methanobacteriota</taxon>
        <taxon>Stenosarchaea group</taxon>
        <taxon>Halobacteria</taxon>
        <taxon>Halobacteriales</taxon>
        <taxon>Natrialbaceae</taxon>
        <taxon>Natrinema</taxon>
    </lineage>
</organism>
<dbReference type="STRING" id="1227496.C489_13678"/>
<evidence type="ECO:0000313" key="3">
    <source>
        <dbReference type="Proteomes" id="UP000011632"/>
    </source>
</evidence>
<gene>
    <name evidence="2" type="ORF">C489_13678</name>
</gene>
<sequence length="233" mass="23847">MNRTTSITLAAILVVATVAVPFAAASVASSNGVQDETDAGEANESIKPGERFAAAVGVQNAELEGNVSERAFGVRIANAESNGTKAAIVAEHHETADARLGELEDRLETLNESREAGNLSEGRYRAEVAETVAEMRSIEQRATTAETTAAELPPEALAANDIDLESIRTLRERAGELDGPDTAAIARSIAGDDVGRSSGSEPGVGGPSDGPADDRPGGQAGDRNGTVAGPNGE</sequence>
<keyword evidence="3" id="KW-1185">Reference proteome</keyword>
<accession>L9XVX2</accession>